<dbReference type="InterPro" id="IPR050796">
    <property type="entry name" value="SCF_F-box_component"/>
</dbReference>
<dbReference type="SUPFAM" id="SSF81383">
    <property type="entry name" value="F-box domain"/>
    <property type="match status" value="1"/>
</dbReference>
<sequence>MVVSPLPDDVIIEILTRLPADFVLECRVVCTKWRKLISSPYFAEEHLKRVDQSTFVQLDSCISHLKKFNMLILDETAQRGARLTKICVGSESSMTKYHPKLFGSCNGLLLFQGLMNRTTLFISNPTTHEEITLSTPTQRDRAFEHPERRVALGMEFTRLILVSSGVEYSSENPNDRLRLVVVLLVDEIGWWIGYLRNQSVMSERGATDIVATSEFRQDVPLFHFMSATVFGSLKKQWQDGPSMFDMDSSSIASASSFLYYTSKECEAYQDLCGFNEFNEVSSQAIWFLQWTSSFPGIYKKNDDVRFQSHYTRTTTFRYSSAVGLSIRDLLPSIDTSIQAAIHAIGVAMLSLSYTPLGRRCGDNTLLFLIILHVMLPLQFLMDLCTGWSTISINVDRAFEHPERRVATGMEVTRLILVSSGVEHSEENPDDWYKLSHNHLTLSPCGCLIRDPCRIEPDISKSIELHHHWQAAACFAAVCLTH</sequence>
<dbReference type="Pfam" id="PF00646">
    <property type="entry name" value="F-box"/>
    <property type="match status" value="1"/>
</dbReference>
<feature type="domain" description="F-box" evidence="1">
    <location>
        <begin position="1"/>
        <end position="50"/>
    </location>
</feature>
<evidence type="ECO:0000313" key="3">
    <source>
        <dbReference type="Proteomes" id="UP001188597"/>
    </source>
</evidence>
<dbReference type="Proteomes" id="UP001188597">
    <property type="component" value="Unassembled WGS sequence"/>
</dbReference>
<comment type="caution">
    <text evidence="2">The sequence shown here is derived from an EMBL/GenBank/DDBJ whole genome shotgun (WGS) entry which is preliminary data.</text>
</comment>
<evidence type="ECO:0000259" key="1">
    <source>
        <dbReference type="PROSITE" id="PS50181"/>
    </source>
</evidence>
<dbReference type="AlphaFoldDB" id="A0AA89AVQ6"/>
<dbReference type="EMBL" id="JAVXUP010001032">
    <property type="protein sequence ID" value="KAK3017010.1"/>
    <property type="molecule type" value="Genomic_DNA"/>
</dbReference>
<dbReference type="PANTHER" id="PTHR31672">
    <property type="entry name" value="BNACNNG10540D PROTEIN"/>
    <property type="match status" value="1"/>
</dbReference>
<dbReference type="PANTHER" id="PTHR31672:SF13">
    <property type="entry name" value="F-BOX PROTEIN CPR30-LIKE"/>
    <property type="match status" value="1"/>
</dbReference>
<proteinExistence type="predicted"/>
<gene>
    <name evidence="2" type="ORF">RJ639_006576</name>
</gene>
<dbReference type="InterPro" id="IPR001810">
    <property type="entry name" value="F-box_dom"/>
</dbReference>
<protein>
    <recommendedName>
        <fullName evidence="1">F-box domain-containing protein</fullName>
    </recommendedName>
</protein>
<name>A0AA89AVQ6_9ASTE</name>
<dbReference type="Gene3D" id="1.20.1280.50">
    <property type="match status" value="1"/>
</dbReference>
<dbReference type="InterPro" id="IPR036047">
    <property type="entry name" value="F-box-like_dom_sf"/>
</dbReference>
<dbReference type="SMART" id="SM00256">
    <property type="entry name" value="FBOX"/>
    <property type="match status" value="1"/>
</dbReference>
<keyword evidence="3" id="KW-1185">Reference proteome</keyword>
<evidence type="ECO:0000313" key="2">
    <source>
        <dbReference type="EMBL" id="KAK3017010.1"/>
    </source>
</evidence>
<dbReference type="PROSITE" id="PS50181">
    <property type="entry name" value="FBOX"/>
    <property type="match status" value="1"/>
</dbReference>
<organism evidence="2 3">
    <name type="scientific">Escallonia herrerae</name>
    <dbReference type="NCBI Taxonomy" id="1293975"/>
    <lineage>
        <taxon>Eukaryota</taxon>
        <taxon>Viridiplantae</taxon>
        <taxon>Streptophyta</taxon>
        <taxon>Embryophyta</taxon>
        <taxon>Tracheophyta</taxon>
        <taxon>Spermatophyta</taxon>
        <taxon>Magnoliopsida</taxon>
        <taxon>eudicotyledons</taxon>
        <taxon>Gunneridae</taxon>
        <taxon>Pentapetalae</taxon>
        <taxon>asterids</taxon>
        <taxon>campanulids</taxon>
        <taxon>Escalloniales</taxon>
        <taxon>Escalloniaceae</taxon>
        <taxon>Escallonia</taxon>
    </lineage>
</organism>
<reference evidence="2" key="1">
    <citation type="submission" date="2022-12" db="EMBL/GenBank/DDBJ databases">
        <title>Draft genome assemblies for two species of Escallonia (Escalloniales).</title>
        <authorList>
            <person name="Chanderbali A."/>
            <person name="Dervinis C."/>
            <person name="Anghel I."/>
            <person name="Soltis D."/>
            <person name="Soltis P."/>
            <person name="Zapata F."/>
        </authorList>
    </citation>
    <scope>NUCLEOTIDE SEQUENCE</scope>
    <source>
        <strain evidence="2">UCBG64.0493</strain>
        <tissue evidence="2">Leaf</tissue>
    </source>
</reference>
<dbReference type="CDD" id="cd22157">
    <property type="entry name" value="F-box_AtFBW1-like"/>
    <property type="match status" value="1"/>
</dbReference>
<accession>A0AA89AVQ6</accession>